<dbReference type="PANTHER" id="PTHR24422:SF10">
    <property type="entry name" value="CHEMOTAXIS PROTEIN METHYLTRANSFERASE 2"/>
    <property type="match status" value="1"/>
</dbReference>
<feature type="domain" description="T-SNARE coiled-coil homology" evidence="6">
    <location>
        <begin position="414"/>
        <end position="476"/>
    </location>
</feature>
<dbReference type="NCBIfam" id="TIGR00229">
    <property type="entry name" value="sensory_box"/>
    <property type="match status" value="2"/>
</dbReference>
<dbReference type="InterPro" id="IPR013655">
    <property type="entry name" value="PAS_fold_3"/>
</dbReference>
<protein>
    <submittedName>
        <fullName evidence="7">Biofilm dispersion protein BdlA</fullName>
    </submittedName>
</protein>
<dbReference type="PROSITE" id="PS50113">
    <property type="entry name" value="PAC"/>
    <property type="match status" value="2"/>
</dbReference>
<name>A0A2P2EAF9_9PROT</name>
<dbReference type="PANTHER" id="PTHR24422">
    <property type="entry name" value="CHEMOTAXIS PROTEIN METHYLTRANSFERASE"/>
    <property type="match status" value="1"/>
</dbReference>
<reference evidence="7 8" key="1">
    <citation type="journal article" date="2018" name="Genome Announc.">
        <title>Draft Genome Sequence of "Candidatus Phycosocius bacilliformis," an Alphaproteobacterial Ectosymbiont of the Hydrocarbon-Producing Green Alga Botryococcus braunii.</title>
        <authorList>
            <person name="Tanabe Y."/>
            <person name="Yamaguchi H."/>
            <person name="Watanabe M.M."/>
        </authorList>
    </citation>
    <scope>NUCLEOTIDE SEQUENCE [LARGE SCALE GENOMIC DNA]</scope>
    <source>
        <strain evidence="7 8">BOTRYCO-2</strain>
    </source>
</reference>
<feature type="domain" description="PAC" evidence="5">
    <location>
        <begin position="209"/>
        <end position="261"/>
    </location>
</feature>
<dbReference type="Proteomes" id="UP000245086">
    <property type="component" value="Unassembled WGS sequence"/>
</dbReference>
<organism evidence="7 8">
    <name type="scientific">Candidatus Phycosocius bacilliformis</name>
    <dbReference type="NCBI Taxonomy" id="1445552"/>
    <lineage>
        <taxon>Bacteria</taxon>
        <taxon>Pseudomonadati</taxon>
        <taxon>Pseudomonadota</taxon>
        <taxon>Alphaproteobacteria</taxon>
        <taxon>Caulobacterales</taxon>
        <taxon>Caulobacterales incertae sedis</taxon>
        <taxon>Candidatus Phycosocius</taxon>
    </lineage>
</organism>
<keyword evidence="2" id="KW-0807">Transducer</keyword>
<feature type="domain" description="Methyl-accepting transducer" evidence="3">
    <location>
        <begin position="255"/>
        <end position="498"/>
    </location>
</feature>
<evidence type="ECO:0000259" key="6">
    <source>
        <dbReference type="PROSITE" id="PS50192"/>
    </source>
</evidence>
<sequence length="499" mass="53860">MAWLTPTPGTQTSDDRAKLAAIDKAQAIIEFALDGTILTANENFLRAMGYRLDEVQGRHHRMFVDPDESGTEAYRNFWLQLQAGNVQRAEYKRVRKDGGPIWIRADYCPLLDRRGKPSKVVKFATDVSDEKLRAANFESQIAAIHQSQAVIEFALDGSIITANDNFLRTVGYDLSEIIGKHHAIFMPPEDAQTEAYRAFWDALRHGEYRSDQFRRLGKGGREIWIQASYNAIRDIGGRPFKVVKFATDITSHVEKQRQRSHVHAQIDQDLSRISHAVNTAAHVAHQASVSSEQTSVNVQAVADGASQLAQSVHEIGTQVHVARDVSNQAVAQAERTSEVVTGLSQAAQRIGDVIELISKIASQTNLLALNATIEAARAGPAGKGFAVVASEVKTLADQTSKATGDIASQVASVQSSTGDAVHAIAAITQVIGSINEVSAAIAAAVEEQSALTDAMSSNMAVASQSVQAISSRMADIADSTDQIRQATEQVRQASIGLAS</sequence>
<evidence type="ECO:0000259" key="4">
    <source>
        <dbReference type="PROSITE" id="PS50112"/>
    </source>
</evidence>
<dbReference type="PROSITE" id="PS50111">
    <property type="entry name" value="CHEMOTAXIS_TRANSDUC_2"/>
    <property type="match status" value="1"/>
</dbReference>
<dbReference type="RefSeq" id="WP_108985157.1">
    <property type="nucleotide sequence ID" value="NZ_BFBR01000005.1"/>
</dbReference>
<feature type="domain" description="PAS" evidence="4">
    <location>
        <begin position="34"/>
        <end position="68"/>
    </location>
</feature>
<dbReference type="InterPro" id="IPR001610">
    <property type="entry name" value="PAC"/>
</dbReference>
<evidence type="ECO:0000259" key="3">
    <source>
        <dbReference type="PROSITE" id="PS50111"/>
    </source>
</evidence>
<evidence type="ECO:0000313" key="7">
    <source>
        <dbReference type="EMBL" id="GBF58040.1"/>
    </source>
</evidence>
<dbReference type="SMART" id="SM00091">
    <property type="entry name" value="PAS"/>
    <property type="match status" value="2"/>
</dbReference>
<dbReference type="InterPro" id="IPR000727">
    <property type="entry name" value="T_SNARE_dom"/>
</dbReference>
<proteinExistence type="inferred from homology"/>
<dbReference type="OrthoDB" id="9765776at2"/>
<dbReference type="CDD" id="cd00130">
    <property type="entry name" value="PAS"/>
    <property type="match status" value="2"/>
</dbReference>
<dbReference type="SUPFAM" id="SSF58104">
    <property type="entry name" value="Methyl-accepting chemotaxis protein (MCP) signaling domain"/>
    <property type="match status" value="1"/>
</dbReference>
<dbReference type="Pfam" id="PF08447">
    <property type="entry name" value="PAS_3"/>
    <property type="match status" value="2"/>
</dbReference>
<keyword evidence="8" id="KW-1185">Reference proteome</keyword>
<dbReference type="InterPro" id="IPR035965">
    <property type="entry name" value="PAS-like_dom_sf"/>
</dbReference>
<dbReference type="PROSITE" id="PS50192">
    <property type="entry name" value="T_SNARE"/>
    <property type="match status" value="1"/>
</dbReference>
<dbReference type="GO" id="GO:0007165">
    <property type="term" value="P:signal transduction"/>
    <property type="evidence" value="ECO:0007669"/>
    <property type="project" value="UniProtKB-KW"/>
</dbReference>
<gene>
    <name evidence="7" type="primary">bdlA</name>
    <name evidence="7" type="ORF">PbB2_01711</name>
</gene>
<dbReference type="EMBL" id="BFBR01000005">
    <property type="protein sequence ID" value="GBF58040.1"/>
    <property type="molecule type" value="Genomic_DNA"/>
</dbReference>
<dbReference type="PROSITE" id="PS50112">
    <property type="entry name" value="PAS"/>
    <property type="match status" value="2"/>
</dbReference>
<dbReference type="InterPro" id="IPR000014">
    <property type="entry name" value="PAS"/>
</dbReference>
<evidence type="ECO:0000259" key="5">
    <source>
        <dbReference type="PROSITE" id="PS50113"/>
    </source>
</evidence>
<dbReference type="Gene3D" id="1.10.287.950">
    <property type="entry name" value="Methyl-accepting chemotaxis protein"/>
    <property type="match status" value="1"/>
</dbReference>
<evidence type="ECO:0000313" key="8">
    <source>
        <dbReference type="Proteomes" id="UP000245086"/>
    </source>
</evidence>
<comment type="similarity">
    <text evidence="1">Belongs to the methyl-accepting chemotaxis (MCP) protein family.</text>
</comment>
<feature type="domain" description="PAC" evidence="5">
    <location>
        <begin position="87"/>
        <end position="139"/>
    </location>
</feature>
<dbReference type="SMART" id="SM00283">
    <property type="entry name" value="MA"/>
    <property type="match status" value="1"/>
</dbReference>
<comment type="caution">
    <text evidence="7">The sequence shown here is derived from an EMBL/GenBank/DDBJ whole genome shotgun (WGS) entry which is preliminary data.</text>
</comment>
<dbReference type="Gene3D" id="3.30.450.20">
    <property type="entry name" value="PAS domain"/>
    <property type="match status" value="2"/>
</dbReference>
<dbReference type="InterPro" id="IPR000700">
    <property type="entry name" value="PAS-assoc_C"/>
</dbReference>
<dbReference type="AlphaFoldDB" id="A0A2P2EAF9"/>
<dbReference type="InterPro" id="IPR004089">
    <property type="entry name" value="MCPsignal_dom"/>
</dbReference>
<evidence type="ECO:0000256" key="1">
    <source>
        <dbReference type="ARBA" id="ARBA00029447"/>
    </source>
</evidence>
<dbReference type="SUPFAM" id="SSF55785">
    <property type="entry name" value="PYP-like sensor domain (PAS domain)"/>
    <property type="match status" value="2"/>
</dbReference>
<dbReference type="SMART" id="SM00086">
    <property type="entry name" value="PAC"/>
    <property type="match status" value="2"/>
</dbReference>
<evidence type="ECO:0000256" key="2">
    <source>
        <dbReference type="PROSITE-ProRule" id="PRU00284"/>
    </source>
</evidence>
<dbReference type="Pfam" id="PF00015">
    <property type="entry name" value="MCPsignal"/>
    <property type="match status" value="1"/>
</dbReference>
<dbReference type="GO" id="GO:0016020">
    <property type="term" value="C:membrane"/>
    <property type="evidence" value="ECO:0007669"/>
    <property type="project" value="InterPro"/>
</dbReference>
<dbReference type="InterPro" id="IPR050903">
    <property type="entry name" value="Bact_Chemotaxis_MeTrfase"/>
</dbReference>
<feature type="domain" description="PAS" evidence="4">
    <location>
        <begin position="156"/>
        <end position="206"/>
    </location>
</feature>
<accession>A0A2P2EAF9</accession>